<comment type="caution">
    <text evidence="9">The sequence shown here is derived from an EMBL/GenBank/DDBJ whole genome shotgun (WGS) entry which is preliminary data.</text>
</comment>
<feature type="binding site" evidence="7">
    <location>
        <position position="41"/>
    </location>
    <ligand>
        <name>Ca(2+)</name>
        <dbReference type="ChEBI" id="CHEBI:29108"/>
    </ligand>
</feature>
<sequence>MGHHNRHFGGDLHANAGIWSPSTSAANFCEEDYAMTRYIAEFINSLTNLAYIYLGLRHPQSQHAPPSPSPIPDLMSASLLLVGVTSFMFHATLRQTFQLSDDVSMLLLAAAILQALYCNGQPAARARLTTGAIYACVCAMSAVYVRSGDVRVHACMFAGLLQLVWPRTLYLVCRREGSDPARALQLRGFRRAVGTLVFALGVWYVDLEWCAELRRLREAVGLPWAWLLELHGWWHVLTAVGAATYIDLVRDLCG</sequence>
<comment type="subcellular location">
    <subcellularLocation>
        <location evidence="1">Membrane</location>
        <topology evidence="1">Multi-pass membrane protein</topology>
    </subcellularLocation>
</comment>
<dbReference type="GO" id="GO:0005789">
    <property type="term" value="C:endoplasmic reticulum membrane"/>
    <property type="evidence" value="ECO:0007669"/>
    <property type="project" value="TreeGrafter"/>
</dbReference>
<evidence type="ECO:0000256" key="7">
    <source>
        <dbReference type="PIRSR" id="PIRSR608901-1"/>
    </source>
</evidence>
<dbReference type="PANTHER" id="PTHR46187:SF1">
    <property type="entry name" value="ALKALINE PHYTOCERAMIDASE"/>
    <property type="match status" value="1"/>
</dbReference>
<dbReference type="Pfam" id="PF05875">
    <property type="entry name" value="Ceramidase"/>
    <property type="match status" value="1"/>
</dbReference>
<comment type="similarity">
    <text evidence="2">Belongs to the alkaline ceramidase family.</text>
</comment>
<reference evidence="9" key="1">
    <citation type="submission" date="2023-06" db="EMBL/GenBank/DDBJ databases">
        <title>Genome-scale phylogeny and comparative genomics of the fungal order Sordariales.</title>
        <authorList>
            <consortium name="Lawrence Berkeley National Laboratory"/>
            <person name="Hensen N."/>
            <person name="Bonometti L."/>
            <person name="Westerberg I."/>
            <person name="Brannstrom I.O."/>
            <person name="Guillou S."/>
            <person name="Cros-Aarteil S."/>
            <person name="Calhoun S."/>
            <person name="Haridas S."/>
            <person name="Kuo A."/>
            <person name="Mondo S."/>
            <person name="Pangilinan J."/>
            <person name="Riley R."/>
            <person name="Labutti K."/>
            <person name="Andreopoulos B."/>
            <person name="Lipzen A."/>
            <person name="Chen C."/>
            <person name="Yanf M."/>
            <person name="Daum C."/>
            <person name="Ng V."/>
            <person name="Clum A."/>
            <person name="Steindorff A."/>
            <person name="Ohm R."/>
            <person name="Martin F."/>
            <person name="Silar P."/>
            <person name="Natvig D."/>
            <person name="Lalanne C."/>
            <person name="Gautier V."/>
            <person name="Ament-Velasquez S.L."/>
            <person name="Kruys A."/>
            <person name="Hutchinson M.I."/>
            <person name="Powell A.J."/>
            <person name="Barry K."/>
            <person name="Miller A.N."/>
            <person name="Grigoriev I.V."/>
            <person name="Debuchy R."/>
            <person name="Gladieux P."/>
            <person name="Thoren M.H."/>
            <person name="Johannesson H."/>
        </authorList>
    </citation>
    <scope>NUCLEOTIDE SEQUENCE</scope>
    <source>
        <strain evidence="9">8032-3</strain>
    </source>
</reference>
<dbReference type="EMBL" id="MU839028">
    <property type="protein sequence ID" value="KAK1763400.1"/>
    <property type="molecule type" value="Genomic_DNA"/>
</dbReference>
<feature type="binding site" evidence="8">
    <location>
        <position position="90"/>
    </location>
    <ligand>
        <name>Zn(2+)</name>
        <dbReference type="ChEBI" id="CHEBI:29105"/>
        <note>catalytic</note>
    </ligand>
</feature>
<accession>A0AAJ0BRZ7</accession>
<dbReference type="GO" id="GO:0046513">
    <property type="term" value="P:ceramide biosynthetic process"/>
    <property type="evidence" value="ECO:0007669"/>
    <property type="project" value="TreeGrafter"/>
</dbReference>
<protein>
    <submittedName>
        <fullName evidence="9">Ceramidase</fullName>
    </submittedName>
</protein>
<dbReference type="GO" id="GO:0046872">
    <property type="term" value="F:metal ion binding"/>
    <property type="evidence" value="ECO:0007669"/>
    <property type="project" value="UniProtKB-KW"/>
</dbReference>
<keyword evidence="5" id="KW-1133">Transmembrane helix</keyword>
<keyword evidence="4" id="KW-0378">Hydrolase</keyword>
<organism evidence="9 10">
    <name type="scientific">Phialemonium atrogriseum</name>
    <dbReference type="NCBI Taxonomy" id="1093897"/>
    <lineage>
        <taxon>Eukaryota</taxon>
        <taxon>Fungi</taxon>
        <taxon>Dikarya</taxon>
        <taxon>Ascomycota</taxon>
        <taxon>Pezizomycotina</taxon>
        <taxon>Sordariomycetes</taxon>
        <taxon>Sordariomycetidae</taxon>
        <taxon>Cephalothecales</taxon>
        <taxon>Cephalothecaceae</taxon>
        <taxon>Phialemonium</taxon>
    </lineage>
</organism>
<feature type="binding site" evidence="7">
    <location>
        <position position="30"/>
    </location>
    <ligand>
        <name>Ca(2+)</name>
        <dbReference type="ChEBI" id="CHEBI:29108"/>
    </ligand>
</feature>
<dbReference type="GeneID" id="85306154"/>
<evidence type="ECO:0000256" key="2">
    <source>
        <dbReference type="ARBA" id="ARBA00009780"/>
    </source>
</evidence>
<comment type="cofactor">
    <cofactor evidence="8">
        <name>Zn(2+)</name>
        <dbReference type="ChEBI" id="CHEBI:29105"/>
    </cofactor>
</comment>
<evidence type="ECO:0000313" key="9">
    <source>
        <dbReference type="EMBL" id="KAK1763400.1"/>
    </source>
</evidence>
<evidence type="ECO:0000256" key="3">
    <source>
        <dbReference type="ARBA" id="ARBA00022692"/>
    </source>
</evidence>
<dbReference type="PANTHER" id="PTHR46187">
    <property type="entry name" value="ALKALINE CERAMIDASE 3"/>
    <property type="match status" value="1"/>
</dbReference>
<dbReference type="AlphaFoldDB" id="A0AAJ0BRZ7"/>
<feature type="binding site" evidence="8">
    <location>
        <position position="231"/>
    </location>
    <ligand>
        <name>Zn(2+)</name>
        <dbReference type="ChEBI" id="CHEBI:29105"/>
        <note>catalytic</note>
    </ligand>
</feature>
<evidence type="ECO:0000256" key="8">
    <source>
        <dbReference type="PIRSR" id="PIRSR608901-2"/>
    </source>
</evidence>
<evidence type="ECO:0000313" key="10">
    <source>
        <dbReference type="Proteomes" id="UP001244011"/>
    </source>
</evidence>
<gene>
    <name evidence="9" type="ORF">QBC33DRAFT_246992</name>
</gene>
<keyword evidence="6" id="KW-0472">Membrane</keyword>
<dbReference type="RefSeq" id="XP_060279613.1">
    <property type="nucleotide sequence ID" value="XM_060422967.1"/>
</dbReference>
<keyword evidence="7" id="KW-0479">Metal-binding</keyword>
<keyword evidence="8" id="KW-0862">Zinc</keyword>
<keyword evidence="3" id="KW-0812">Transmembrane</keyword>
<dbReference type="GO" id="GO:0016811">
    <property type="term" value="F:hydrolase activity, acting on carbon-nitrogen (but not peptide) bonds, in linear amides"/>
    <property type="evidence" value="ECO:0007669"/>
    <property type="project" value="InterPro"/>
</dbReference>
<dbReference type="GO" id="GO:0046514">
    <property type="term" value="P:ceramide catabolic process"/>
    <property type="evidence" value="ECO:0007669"/>
    <property type="project" value="TreeGrafter"/>
</dbReference>
<name>A0AAJ0BRZ7_9PEZI</name>
<keyword evidence="10" id="KW-1185">Reference proteome</keyword>
<evidence type="ECO:0000256" key="6">
    <source>
        <dbReference type="ARBA" id="ARBA00023136"/>
    </source>
</evidence>
<evidence type="ECO:0000256" key="5">
    <source>
        <dbReference type="ARBA" id="ARBA00022989"/>
    </source>
</evidence>
<proteinExistence type="inferred from homology"/>
<keyword evidence="7" id="KW-0106">Calcium</keyword>
<dbReference type="InterPro" id="IPR008901">
    <property type="entry name" value="ACER"/>
</dbReference>
<feature type="binding site" evidence="8">
    <location>
        <position position="235"/>
    </location>
    <ligand>
        <name>Zn(2+)</name>
        <dbReference type="ChEBI" id="CHEBI:29105"/>
        <note>catalytic</note>
    </ligand>
</feature>
<dbReference type="Proteomes" id="UP001244011">
    <property type="component" value="Unassembled WGS sequence"/>
</dbReference>
<evidence type="ECO:0000256" key="1">
    <source>
        <dbReference type="ARBA" id="ARBA00004141"/>
    </source>
</evidence>
<evidence type="ECO:0000256" key="4">
    <source>
        <dbReference type="ARBA" id="ARBA00022801"/>
    </source>
</evidence>